<reference evidence="2 3" key="1">
    <citation type="submission" date="2019-12" db="EMBL/GenBank/DDBJ databases">
        <title>Neisseriaceae gen. nov. sp. Genome sequencing and assembly.</title>
        <authorList>
            <person name="Liu Z."/>
            <person name="Li A."/>
        </authorList>
    </citation>
    <scope>NUCLEOTIDE SEQUENCE [LARGE SCALE GENOMIC DNA]</scope>
    <source>
        <strain evidence="2 3">B2N2-7</strain>
    </source>
</reference>
<feature type="signal peptide" evidence="1">
    <location>
        <begin position="1"/>
        <end position="21"/>
    </location>
</feature>
<sequence>MKKTFSVSLLVLSLLAGSAFAVETSQAAKPKDGCKNSALRADILSGALTDSELKTLQADRAAMRARHQALKQAGQPLSEAARTELGQMRQQFKDKAAALAANAERGPARSEMPANWCAGKGKGGKARMGMPAGLTPAQQQAWQQDRAAMRSKMQAARADGVVDEAERAELQTMRTAMQNKYHPAVVVKP</sequence>
<evidence type="ECO:0000313" key="2">
    <source>
        <dbReference type="EMBL" id="MXR35975.1"/>
    </source>
</evidence>
<dbReference type="RefSeq" id="WP_160794785.1">
    <property type="nucleotide sequence ID" value="NZ_WSSB01000002.1"/>
</dbReference>
<evidence type="ECO:0000313" key="3">
    <source>
        <dbReference type="Proteomes" id="UP000467214"/>
    </source>
</evidence>
<feature type="chain" id="PRO_5032897122" evidence="1">
    <location>
        <begin position="22"/>
        <end position="189"/>
    </location>
</feature>
<dbReference type="Proteomes" id="UP000467214">
    <property type="component" value="Unassembled WGS sequence"/>
</dbReference>
<evidence type="ECO:0000256" key="1">
    <source>
        <dbReference type="SAM" id="SignalP"/>
    </source>
</evidence>
<accession>A0A845BI55</accession>
<dbReference type="EMBL" id="WSSB01000002">
    <property type="protein sequence ID" value="MXR35975.1"/>
    <property type="molecule type" value="Genomic_DNA"/>
</dbReference>
<gene>
    <name evidence="2" type="ORF">GQF02_03170</name>
</gene>
<name>A0A845BI55_9NEIS</name>
<keyword evidence="3" id="KW-1185">Reference proteome</keyword>
<keyword evidence="1" id="KW-0732">Signal</keyword>
<organism evidence="2 3">
    <name type="scientific">Craterilacuibacter sinensis</name>
    <dbReference type="NCBI Taxonomy" id="2686017"/>
    <lineage>
        <taxon>Bacteria</taxon>
        <taxon>Pseudomonadati</taxon>
        <taxon>Pseudomonadota</taxon>
        <taxon>Betaproteobacteria</taxon>
        <taxon>Neisseriales</taxon>
        <taxon>Neisseriaceae</taxon>
        <taxon>Craterilacuibacter</taxon>
    </lineage>
</organism>
<protein>
    <submittedName>
        <fullName evidence="2">Uncharacterized protein</fullName>
    </submittedName>
</protein>
<proteinExistence type="predicted"/>
<comment type="caution">
    <text evidence="2">The sequence shown here is derived from an EMBL/GenBank/DDBJ whole genome shotgun (WGS) entry which is preliminary data.</text>
</comment>
<dbReference type="AlphaFoldDB" id="A0A845BI55"/>